<feature type="transmembrane region" description="Helical" evidence="1">
    <location>
        <begin position="321"/>
        <end position="343"/>
    </location>
</feature>
<feature type="transmembrane region" description="Helical" evidence="1">
    <location>
        <begin position="295"/>
        <end position="315"/>
    </location>
</feature>
<feature type="transmembrane region" description="Helical" evidence="1">
    <location>
        <begin position="355"/>
        <end position="378"/>
    </location>
</feature>
<evidence type="ECO:0000313" key="2">
    <source>
        <dbReference type="EMBL" id="KXZ57209.1"/>
    </source>
</evidence>
<dbReference type="AlphaFoldDB" id="A0A150H507"/>
<dbReference type="Gene3D" id="1.20.1250.20">
    <property type="entry name" value="MFS general substrate transporter like domains"/>
    <property type="match status" value="1"/>
</dbReference>
<evidence type="ECO:0000256" key="1">
    <source>
        <dbReference type="SAM" id="Phobius"/>
    </source>
</evidence>
<dbReference type="PATRIC" id="fig|479117.4.peg.2024"/>
<feature type="transmembrane region" description="Helical" evidence="1">
    <location>
        <begin position="384"/>
        <end position="406"/>
    </location>
</feature>
<keyword evidence="1" id="KW-0472">Membrane</keyword>
<dbReference type="Pfam" id="PF07690">
    <property type="entry name" value="MFS_1"/>
    <property type="match status" value="1"/>
</dbReference>
<dbReference type="Proteomes" id="UP000243589">
    <property type="component" value="Unassembled WGS sequence"/>
</dbReference>
<dbReference type="GO" id="GO:0022857">
    <property type="term" value="F:transmembrane transporter activity"/>
    <property type="evidence" value="ECO:0007669"/>
    <property type="project" value="InterPro"/>
</dbReference>
<feature type="transmembrane region" description="Helical" evidence="1">
    <location>
        <begin position="47"/>
        <end position="67"/>
    </location>
</feature>
<keyword evidence="1" id="KW-1133">Transmembrane helix</keyword>
<dbReference type="SUPFAM" id="SSF103473">
    <property type="entry name" value="MFS general substrate transporter"/>
    <property type="match status" value="1"/>
</dbReference>
<dbReference type="EMBL" id="LQQC01000013">
    <property type="protein sequence ID" value="KXZ57209.1"/>
    <property type="molecule type" value="Genomic_DNA"/>
</dbReference>
<accession>A0A150H507</accession>
<feature type="transmembrane region" description="Helical" evidence="1">
    <location>
        <begin position="155"/>
        <end position="174"/>
    </location>
</feature>
<proteinExistence type="predicted"/>
<sequence length="419" mass="43358">MFSGLARLVGWGFFPLAILAKLPYAMSVVAVMTSVVGVRGSYTQAGVASALVGLATAFSGPFFGWFADRFGQRGLLLCLAITNAASLWGLGWALRADAPTWVLYAAAFAIGATSPQAASMVRSRWLEAIRGSYSGTQAEKATSVVLPYESFTDEAVFVAGPIIVGAIAVAFGIVVPLDVAALTTLIGISGFALHPSSRFVRGHVRNLMEQSTADEAEKSPAVAPASEIFRLSVLLPPAGMACIGMFFGSTLASLTSFLEQFDKAAAAGMYYAVMGVGSALCAFAVVLLPRGFTFAARWMVFAAVAFTGTLLFTVLPVFPAVLVGLVLCGVGIGPTLVTLFSIAAEVAPVGRVTTVMAMMTTGVVVGQALISAIVGSLIDAYGTSAGFLVTSSACAALFALSCLNMYRRRIDVSAASLRA</sequence>
<organism evidence="2 3">
    <name type="scientific">Brevibacterium ravenspurgense</name>
    <dbReference type="NCBI Taxonomy" id="479117"/>
    <lineage>
        <taxon>Bacteria</taxon>
        <taxon>Bacillati</taxon>
        <taxon>Actinomycetota</taxon>
        <taxon>Actinomycetes</taxon>
        <taxon>Micrococcales</taxon>
        <taxon>Brevibacteriaceae</taxon>
        <taxon>Brevibacterium</taxon>
    </lineage>
</organism>
<dbReference type="PANTHER" id="PTHR23542:SF1">
    <property type="entry name" value="MAJOR FACILITATOR SUPERFAMILY (MFS) PROFILE DOMAIN-CONTAINING PROTEIN"/>
    <property type="match status" value="1"/>
</dbReference>
<feature type="transmembrane region" description="Helical" evidence="1">
    <location>
        <begin position="268"/>
        <end position="288"/>
    </location>
</feature>
<comment type="caution">
    <text evidence="2">The sequence shown here is derived from an EMBL/GenBank/DDBJ whole genome shotgun (WGS) entry which is preliminary data.</text>
</comment>
<feature type="transmembrane region" description="Helical" evidence="1">
    <location>
        <begin position="228"/>
        <end position="248"/>
    </location>
</feature>
<gene>
    <name evidence="2" type="ORF">Bravens_02039</name>
</gene>
<keyword evidence="3" id="KW-1185">Reference proteome</keyword>
<reference evidence="2 3" key="1">
    <citation type="submission" date="2016-01" db="EMBL/GenBank/DDBJ databases">
        <title>Use of Whole Genome Sequencing to ascertain that Brevibacterium massiliense (Roux, Raoult 2009) is a later heterotypic synonym of Brevibacterium ravenspurgense (Mages 2008).</title>
        <authorList>
            <person name="Bernier A.-M."/>
            <person name="Burdz T."/>
            <person name="Huynh C."/>
            <person name="Pachecho A.L."/>
            <person name="Wiebe D."/>
            <person name="Bonner C."/>
            <person name="Bernard K."/>
        </authorList>
    </citation>
    <scope>NUCLEOTIDE SEQUENCE [LARGE SCALE GENOMIC DNA]</scope>
    <source>
        <strain evidence="2 3">CCUG56047</strain>
    </source>
</reference>
<name>A0A150H507_9MICO</name>
<evidence type="ECO:0000313" key="3">
    <source>
        <dbReference type="Proteomes" id="UP000243589"/>
    </source>
</evidence>
<keyword evidence="1" id="KW-0812">Transmembrane</keyword>
<protein>
    <submittedName>
        <fullName evidence="2">Major Facilitator Superfamily protein</fullName>
    </submittedName>
</protein>
<dbReference type="InterPro" id="IPR011701">
    <property type="entry name" value="MFS"/>
</dbReference>
<feature type="transmembrane region" description="Helical" evidence="1">
    <location>
        <begin position="74"/>
        <end position="95"/>
    </location>
</feature>
<dbReference type="InterPro" id="IPR036259">
    <property type="entry name" value="MFS_trans_sf"/>
</dbReference>
<dbReference type="PANTHER" id="PTHR23542">
    <property type="match status" value="1"/>
</dbReference>